<sequence length="211" mass="23356">MSRLIERSFYLVWPYMRTPDARLAQRRREQIINAALACFVRHGFHGTGMKAICEAARMSPGAVYRYFPSKADIIQAIVEGERRQSDKALQKLAVARDFPKALLSFVGRLVGDACKSPDNILATEIFAEACRDDRVAAILQENECALVTKLAQILQDAQGDQRVDFNIKAQELAQLIVSLSYGVSGYLLLDTHFSASKAKTLAKAAVAAQLH</sequence>
<dbReference type="PROSITE" id="PS50977">
    <property type="entry name" value="HTH_TETR_2"/>
    <property type="match status" value="1"/>
</dbReference>
<evidence type="ECO:0000313" key="8">
    <source>
        <dbReference type="Proteomes" id="UP001273505"/>
    </source>
</evidence>
<dbReference type="InterPro" id="IPR039538">
    <property type="entry name" value="BetI_C"/>
</dbReference>
<dbReference type="Pfam" id="PF13977">
    <property type="entry name" value="TetR_C_6"/>
    <property type="match status" value="1"/>
</dbReference>
<dbReference type="RefSeq" id="WP_302724093.1">
    <property type="nucleotide sequence ID" value="NZ_JAULRU010000731.1"/>
</dbReference>
<protein>
    <submittedName>
        <fullName evidence="7">TetR/AcrR family transcriptional regulator</fullName>
    </submittedName>
</protein>
<dbReference type="InterPro" id="IPR036271">
    <property type="entry name" value="Tet_transcr_reg_TetR-rel_C_sf"/>
</dbReference>
<accession>A0ABU4RVL6</accession>
<proteinExistence type="predicted"/>
<dbReference type="SUPFAM" id="SSF46689">
    <property type="entry name" value="Homeodomain-like"/>
    <property type="match status" value="1"/>
</dbReference>
<dbReference type="PANTHER" id="PTHR30055:SF226">
    <property type="entry name" value="HTH-TYPE TRANSCRIPTIONAL REGULATOR PKSA"/>
    <property type="match status" value="1"/>
</dbReference>
<evidence type="ECO:0000313" key="7">
    <source>
        <dbReference type="EMBL" id="MDX6848704.1"/>
    </source>
</evidence>
<name>A0ABU4RVL6_9GAMM</name>
<gene>
    <name evidence="7" type="ORF">SCD92_04990</name>
</gene>
<dbReference type="InterPro" id="IPR001647">
    <property type="entry name" value="HTH_TetR"/>
</dbReference>
<keyword evidence="1" id="KW-0678">Repressor</keyword>
<evidence type="ECO:0000256" key="2">
    <source>
        <dbReference type="ARBA" id="ARBA00023015"/>
    </source>
</evidence>
<evidence type="ECO:0000256" key="1">
    <source>
        <dbReference type="ARBA" id="ARBA00022491"/>
    </source>
</evidence>
<feature type="DNA-binding region" description="H-T-H motif" evidence="5">
    <location>
        <begin position="48"/>
        <end position="67"/>
    </location>
</feature>
<keyword evidence="4" id="KW-0804">Transcription</keyword>
<evidence type="ECO:0000256" key="5">
    <source>
        <dbReference type="PROSITE-ProRule" id="PRU00335"/>
    </source>
</evidence>
<evidence type="ECO:0000259" key="6">
    <source>
        <dbReference type="PROSITE" id="PS50977"/>
    </source>
</evidence>
<keyword evidence="2" id="KW-0805">Transcription regulation</keyword>
<keyword evidence="8" id="KW-1185">Reference proteome</keyword>
<reference evidence="7 8" key="1">
    <citation type="submission" date="2023-11" db="EMBL/GenBank/DDBJ databases">
        <title>Gilvimarinus fulvus sp. nov., isolated from the surface of Kelp.</title>
        <authorList>
            <person name="Sun Y.Y."/>
            <person name="Gong Y."/>
            <person name="Du Z.J."/>
        </authorList>
    </citation>
    <scope>NUCLEOTIDE SEQUENCE [LARGE SCALE GENOMIC DNA]</scope>
    <source>
        <strain evidence="7 8">SDUM040013</strain>
    </source>
</reference>
<evidence type="ECO:0000256" key="3">
    <source>
        <dbReference type="ARBA" id="ARBA00023125"/>
    </source>
</evidence>
<evidence type="ECO:0000256" key="4">
    <source>
        <dbReference type="ARBA" id="ARBA00023163"/>
    </source>
</evidence>
<dbReference type="Pfam" id="PF00440">
    <property type="entry name" value="TetR_N"/>
    <property type="match status" value="1"/>
</dbReference>
<keyword evidence="3 5" id="KW-0238">DNA-binding</keyword>
<dbReference type="InterPro" id="IPR009057">
    <property type="entry name" value="Homeodomain-like_sf"/>
</dbReference>
<dbReference type="Proteomes" id="UP001273505">
    <property type="component" value="Unassembled WGS sequence"/>
</dbReference>
<feature type="domain" description="HTH tetR-type" evidence="6">
    <location>
        <begin position="25"/>
        <end position="85"/>
    </location>
</feature>
<dbReference type="PRINTS" id="PR00455">
    <property type="entry name" value="HTHTETR"/>
</dbReference>
<dbReference type="PANTHER" id="PTHR30055">
    <property type="entry name" value="HTH-TYPE TRANSCRIPTIONAL REGULATOR RUTR"/>
    <property type="match status" value="1"/>
</dbReference>
<dbReference type="EMBL" id="JAXAFO010000006">
    <property type="protein sequence ID" value="MDX6848704.1"/>
    <property type="molecule type" value="Genomic_DNA"/>
</dbReference>
<dbReference type="InterPro" id="IPR050109">
    <property type="entry name" value="HTH-type_TetR-like_transc_reg"/>
</dbReference>
<organism evidence="7 8">
    <name type="scientific">Gilvimarinus gilvus</name>
    <dbReference type="NCBI Taxonomy" id="3058038"/>
    <lineage>
        <taxon>Bacteria</taxon>
        <taxon>Pseudomonadati</taxon>
        <taxon>Pseudomonadota</taxon>
        <taxon>Gammaproteobacteria</taxon>
        <taxon>Cellvibrionales</taxon>
        <taxon>Cellvibrionaceae</taxon>
        <taxon>Gilvimarinus</taxon>
    </lineage>
</organism>
<comment type="caution">
    <text evidence="7">The sequence shown here is derived from an EMBL/GenBank/DDBJ whole genome shotgun (WGS) entry which is preliminary data.</text>
</comment>
<dbReference type="Gene3D" id="1.10.357.10">
    <property type="entry name" value="Tetracycline Repressor, domain 2"/>
    <property type="match status" value="1"/>
</dbReference>
<dbReference type="SUPFAM" id="SSF48498">
    <property type="entry name" value="Tetracyclin repressor-like, C-terminal domain"/>
    <property type="match status" value="1"/>
</dbReference>